<accession>A0A498CVY7</accession>
<dbReference type="Pfam" id="PF01841">
    <property type="entry name" value="Transglut_core"/>
    <property type="match status" value="1"/>
</dbReference>
<dbReference type="InterPro" id="IPR002931">
    <property type="entry name" value="Transglutaminase-like"/>
</dbReference>
<dbReference type="Gene3D" id="3.10.620.30">
    <property type="match status" value="1"/>
</dbReference>
<gene>
    <name evidence="3" type="ORF">D4A47_05325</name>
</gene>
<sequence>MRRMLAAVLALLFLFAGCARAAPLPEDEPPAAPARPEGYARSLLDGEGRAAYDEMCSAAEGWRVGEEIPLASPASARTMRAAYDALLLDRAEFYWLRCEIPAGERADRFTLTVEEGLTLPAVRERQRQIDAAADALLDGMEGLPAPEAAVRAHDALLRRVSYEEGAQGGDAGNLYGGLVRGGGVCGAYSRAYQYLMQRLGVPCAFLSGTSVRGIPHAWNAVKLEDGWYYVDATWDDLPDETGYLYHDYLLVTLEEISLEHFPEPGQYRELPPGDSDRYSYYRQFGYCADLGDPDPVAAMAAGFARRLADQPLPAARQPVFLEIKLFGEYEAFTRWRDIYHRDIFPLLRAVSARLEEENIPVEIDTTGYIEYNYNDNTQVLTLFPNASASV</sequence>
<protein>
    <recommendedName>
        <fullName evidence="2">Transglutaminase-like domain-containing protein</fullName>
    </recommendedName>
</protein>
<dbReference type="EMBL" id="RCHT01000006">
    <property type="protein sequence ID" value="RLL12396.1"/>
    <property type="molecule type" value="Genomic_DNA"/>
</dbReference>
<evidence type="ECO:0000313" key="4">
    <source>
        <dbReference type="Proteomes" id="UP000276301"/>
    </source>
</evidence>
<dbReference type="RefSeq" id="WP_121586477.1">
    <property type="nucleotide sequence ID" value="NZ_RCHT01000006.1"/>
</dbReference>
<dbReference type="SUPFAM" id="SSF54001">
    <property type="entry name" value="Cysteine proteinases"/>
    <property type="match status" value="1"/>
</dbReference>
<evidence type="ECO:0000313" key="3">
    <source>
        <dbReference type="EMBL" id="RLL12396.1"/>
    </source>
</evidence>
<organism evidence="3 4">
    <name type="scientific">Anaerotruncus massiliensis</name>
    <name type="common">ex Liu et al. 2021</name>
    <dbReference type="NCBI Taxonomy" id="2321404"/>
    <lineage>
        <taxon>Bacteria</taxon>
        <taxon>Bacillati</taxon>
        <taxon>Bacillota</taxon>
        <taxon>Clostridia</taxon>
        <taxon>Eubacteriales</taxon>
        <taxon>Oscillospiraceae</taxon>
        <taxon>Anaerotruncus</taxon>
    </lineage>
</organism>
<feature type="domain" description="Transglutaminase-like" evidence="2">
    <location>
        <begin position="177"/>
        <end position="234"/>
    </location>
</feature>
<keyword evidence="1" id="KW-0732">Signal</keyword>
<dbReference type="SMART" id="SM00460">
    <property type="entry name" value="TGc"/>
    <property type="match status" value="1"/>
</dbReference>
<name>A0A498CVY7_9FIRM</name>
<comment type="caution">
    <text evidence="3">The sequence shown here is derived from an EMBL/GenBank/DDBJ whole genome shotgun (WGS) entry which is preliminary data.</text>
</comment>
<dbReference type="Proteomes" id="UP000276301">
    <property type="component" value="Unassembled WGS sequence"/>
</dbReference>
<proteinExistence type="predicted"/>
<feature type="signal peptide" evidence="1">
    <location>
        <begin position="1"/>
        <end position="21"/>
    </location>
</feature>
<dbReference type="PROSITE" id="PS51257">
    <property type="entry name" value="PROKAR_LIPOPROTEIN"/>
    <property type="match status" value="1"/>
</dbReference>
<dbReference type="InterPro" id="IPR038765">
    <property type="entry name" value="Papain-like_cys_pep_sf"/>
</dbReference>
<evidence type="ECO:0000259" key="2">
    <source>
        <dbReference type="SMART" id="SM00460"/>
    </source>
</evidence>
<feature type="chain" id="PRO_5019784470" description="Transglutaminase-like domain-containing protein" evidence="1">
    <location>
        <begin position="22"/>
        <end position="390"/>
    </location>
</feature>
<evidence type="ECO:0000256" key="1">
    <source>
        <dbReference type="SAM" id="SignalP"/>
    </source>
</evidence>
<reference evidence="3 4" key="1">
    <citation type="submission" date="2018-10" db="EMBL/GenBank/DDBJ databases">
        <title>Anaerotruncus faecis sp. nov., isolated from human feces.</title>
        <authorList>
            <person name="Wang Y.-J."/>
        </authorList>
    </citation>
    <scope>NUCLEOTIDE SEQUENCE [LARGE SCALE GENOMIC DNA]</scope>
    <source>
        <strain evidence="3 4">22A2-44</strain>
    </source>
</reference>
<dbReference type="AlphaFoldDB" id="A0A498CVY7"/>
<keyword evidence="4" id="KW-1185">Reference proteome</keyword>